<sequence length="83" mass="9202">MEHLLKQVEKGSQVRSSDHDRVLAELKQHRDAAPEGDLRSALAWLCNAQSRIGSSPTAAHSREVLLAAYEVRRILATADGTRR</sequence>
<gene>
    <name evidence="1" type="ORF">DQP57_14790</name>
</gene>
<protein>
    <submittedName>
        <fullName evidence="1">Uncharacterized protein</fullName>
    </submittedName>
</protein>
<name>A0A329LNQ7_9MYCO</name>
<comment type="caution">
    <text evidence="1">The sequence shown here is derived from an EMBL/GenBank/DDBJ whole genome shotgun (WGS) entry which is preliminary data.</text>
</comment>
<dbReference type="AlphaFoldDB" id="A0A329LNQ7"/>
<dbReference type="OrthoDB" id="4743356at2"/>
<accession>A0A329LNQ7</accession>
<proteinExistence type="predicted"/>
<organism evidence="1 2">
    <name type="scientific">Mycobacterium colombiense</name>
    <dbReference type="NCBI Taxonomy" id="339268"/>
    <lineage>
        <taxon>Bacteria</taxon>
        <taxon>Bacillati</taxon>
        <taxon>Actinomycetota</taxon>
        <taxon>Actinomycetes</taxon>
        <taxon>Mycobacteriales</taxon>
        <taxon>Mycobacteriaceae</taxon>
        <taxon>Mycobacterium</taxon>
        <taxon>Mycobacterium avium complex (MAC)</taxon>
    </lineage>
</organism>
<dbReference type="RefSeq" id="WP_112633653.1">
    <property type="nucleotide sequence ID" value="NZ_QMEV01000030.1"/>
</dbReference>
<evidence type="ECO:0000313" key="1">
    <source>
        <dbReference type="EMBL" id="RAV09635.1"/>
    </source>
</evidence>
<dbReference type="Proteomes" id="UP000250915">
    <property type="component" value="Unassembled WGS sequence"/>
</dbReference>
<dbReference type="EMBL" id="QMEV01000030">
    <property type="protein sequence ID" value="RAV09635.1"/>
    <property type="molecule type" value="Genomic_DNA"/>
</dbReference>
<evidence type="ECO:0000313" key="2">
    <source>
        <dbReference type="Proteomes" id="UP000250915"/>
    </source>
</evidence>
<reference evidence="1 2" key="1">
    <citation type="submission" date="2018-06" db="EMBL/GenBank/DDBJ databases">
        <title>NTM in soil in Japan.</title>
        <authorList>
            <person name="Ohya K."/>
        </authorList>
    </citation>
    <scope>NUCLEOTIDE SEQUENCE [LARGE SCALE GENOMIC DNA]</scope>
    <source>
        <strain evidence="1 2">GF28</strain>
    </source>
</reference>